<feature type="transmembrane region" description="Helical" evidence="1">
    <location>
        <begin position="6"/>
        <end position="23"/>
    </location>
</feature>
<dbReference type="SUPFAM" id="SSF51126">
    <property type="entry name" value="Pectin lyase-like"/>
    <property type="match status" value="3"/>
</dbReference>
<accession>A0A1Y1VK31</accession>
<dbReference type="EMBL" id="MCFH01000005">
    <property type="protein sequence ID" value="ORX57717.1"/>
    <property type="molecule type" value="Genomic_DNA"/>
</dbReference>
<dbReference type="SMART" id="SM00710">
    <property type="entry name" value="PbH1"/>
    <property type="match status" value="5"/>
</dbReference>
<evidence type="ECO:0008006" key="4">
    <source>
        <dbReference type="Google" id="ProtNLM"/>
    </source>
</evidence>
<evidence type="ECO:0000256" key="1">
    <source>
        <dbReference type="SAM" id="Phobius"/>
    </source>
</evidence>
<keyword evidence="1" id="KW-0812">Transmembrane</keyword>
<keyword evidence="1" id="KW-0472">Membrane</keyword>
<reference evidence="2 3" key="2">
    <citation type="submission" date="2016-08" db="EMBL/GenBank/DDBJ databases">
        <title>Pervasive Adenine N6-methylation of Active Genes in Fungi.</title>
        <authorList>
            <consortium name="DOE Joint Genome Institute"/>
            <person name="Mondo S.J."/>
            <person name="Dannebaum R.O."/>
            <person name="Kuo R.C."/>
            <person name="Labutti K."/>
            <person name="Haridas S."/>
            <person name="Kuo A."/>
            <person name="Salamov A."/>
            <person name="Ahrendt S.R."/>
            <person name="Lipzen A."/>
            <person name="Sullivan W."/>
            <person name="Andreopoulos W.B."/>
            <person name="Clum A."/>
            <person name="Lindquist E."/>
            <person name="Daum C."/>
            <person name="Ramamoorthy G.K."/>
            <person name="Gryganskyi A."/>
            <person name="Culley D."/>
            <person name="Magnuson J.K."/>
            <person name="James T.Y."/>
            <person name="O'Malley M.A."/>
            <person name="Stajich J.E."/>
            <person name="Spatafora J.W."/>
            <person name="Visel A."/>
            <person name="Grigoriev I.V."/>
        </authorList>
    </citation>
    <scope>NUCLEOTIDE SEQUENCE [LARGE SCALE GENOMIC DNA]</scope>
    <source>
        <strain evidence="3">finn</strain>
    </source>
</reference>
<comment type="caution">
    <text evidence="2">The sequence shown here is derived from an EMBL/GenBank/DDBJ whole genome shotgun (WGS) entry which is preliminary data.</text>
</comment>
<evidence type="ECO:0000313" key="2">
    <source>
        <dbReference type="EMBL" id="ORX57717.1"/>
    </source>
</evidence>
<gene>
    <name evidence="2" type="ORF">BCR36DRAFT_402149</name>
</gene>
<protein>
    <recommendedName>
        <fullName evidence="4">Right handed beta helix domain-containing protein</fullName>
    </recommendedName>
</protein>
<proteinExistence type="predicted"/>
<evidence type="ECO:0000313" key="3">
    <source>
        <dbReference type="Proteomes" id="UP000193719"/>
    </source>
</evidence>
<dbReference type="PANTHER" id="PTHR11319">
    <property type="entry name" value="G PROTEIN-COUPLED RECEPTOR-RELATED"/>
    <property type="match status" value="1"/>
</dbReference>
<dbReference type="InterPro" id="IPR011050">
    <property type="entry name" value="Pectin_lyase_fold/virulence"/>
</dbReference>
<sequence>MVKVIYYYKYYIYIYIVLFKIFYSRGYNITIENIESLKLISNTYEVINIIFENNYYDMTNSYYNNIAVDGEINLIGKGKNGTIFDFKNTKKGGFNVSFNNENGSKLTFQNIIFQDFTNAGDENISLIQIDETNLNQKIYFQNCIFKNIKSVIIKLFRDNECPPNLDIEKFLSINIENCDFYDNHEKLIFSYVKYNTKFMKYSICQNITIKNSTFINNGNLVTLQSGILLMENCKINGIISEQSSNSFFSKLIETYGINNSITLKDCEIINGDIQDYYPYFYITKGTLLIENCKFSNLFTRFYYLFQIEDTNSIFIKNSYFEKTSNLFYILNTGVTLKNIVMSNYSVIESLPLLDSGTLSNVTISDSKFNNIAIQGNSLFGEETLYFLSNVTMNDISINSNALINFNYNKKLEFNNIEIFNVLCVGDNSSLLNINTNDHDNAFINLRELKIHSCKSNGALIKLNGKKNIISISNSEIYNNTCYGSVIENISKESNINIENLKVYKNSNINRYNCGILRFSNCQHSIQISNSSFYENKVYKNGGALCFDELLSSSINITNNLFSNNDADMNGGAIYISYQEIFNNSKINILNNTFFNNHSKYF</sequence>
<reference evidence="2 3" key="1">
    <citation type="submission" date="2016-08" db="EMBL/GenBank/DDBJ databases">
        <title>Genomes of anaerobic fungi encode conserved fungal cellulosomes for biomass hydrolysis.</title>
        <authorList>
            <consortium name="DOE Joint Genome Institute"/>
            <person name="Haitjema C.H."/>
            <person name="Gilmore S.P."/>
            <person name="Henske J.K."/>
            <person name="Solomon K.V."/>
            <person name="De Groot R."/>
            <person name="Kuo A."/>
            <person name="Mondo S.J."/>
            <person name="Salamov A.A."/>
            <person name="Labutti K."/>
            <person name="Zhao Z."/>
            <person name="Chiniquy J."/>
            <person name="Barry K."/>
            <person name="Brewer H.M."/>
            <person name="Purvine S.O."/>
            <person name="Wright A.T."/>
            <person name="Boxma B."/>
            <person name="Van Alen T."/>
            <person name="Hackstein J.H."/>
            <person name="Baker S.E."/>
            <person name="Grigoriev I.V."/>
            <person name="O'Malley M.A."/>
        </authorList>
    </citation>
    <scope>NUCLEOTIDE SEQUENCE [LARGE SCALE GENOMIC DNA]</scope>
    <source>
        <strain evidence="3">finn</strain>
    </source>
</reference>
<dbReference type="AlphaFoldDB" id="A0A1Y1VK31"/>
<keyword evidence="3" id="KW-1185">Reference proteome</keyword>
<feature type="non-terminal residue" evidence="2">
    <location>
        <position position="601"/>
    </location>
</feature>
<dbReference type="Proteomes" id="UP000193719">
    <property type="component" value="Unassembled WGS sequence"/>
</dbReference>
<name>A0A1Y1VK31_9FUNG</name>
<keyword evidence="1" id="KW-1133">Transmembrane helix</keyword>
<dbReference type="PANTHER" id="PTHR11319:SF35">
    <property type="entry name" value="OUTER MEMBRANE PROTEIN PMPC-RELATED"/>
    <property type="match status" value="1"/>
</dbReference>
<dbReference type="InterPro" id="IPR006626">
    <property type="entry name" value="PbH1"/>
</dbReference>
<organism evidence="2 3">
    <name type="scientific">Piromyces finnis</name>
    <dbReference type="NCBI Taxonomy" id="1754191"/>
    <lineage>
        <taxon>Eukaryota</taxon>
        <taxon>Fungi</taxon>
        <taxon>Fungi incertae sedis</taxon>
        <taxon>Chytridiomycota</taxon>
        <taxon>Chytridiomycota incertae sedis</taxon>
        <taxon>Neocallimastigomycetes</taxon>
        <taxon>Neocallimastigales</taxon>
        <taxon>Neocallimastigaceae</taxon>
        <taxon>Piromyces</taxon>
    </lineage>
</organism>